<feature type="chain" id="PRO_5039259660" description="TadE family protein" evidence="1">
    <location>
        <begin position="23"/>
        <end position="99"/>
    </location>
</feature>
<evidence type="ECO:0000313" key="2">
    <source>
        <dbReference type="EMBL" id="QMU96062.1"/>
    </source>
</evidence>
<organism evidence="2 3">
    <name type="scientific">Microbacterium esteraromaticum</name>
    <dbReference type="NCBI Taxonomy" id="57043"/>
    <lineage>
        <taxon>Bacteria</taxon>
        <taxon>Bacillati</taxon>
        <taxon>Actinomycetota</taxon>
        <taxon>Actinomycetes</taxon>
        <taxon>Micrococcales</taxon>
        <taxon>Microbacteriaceae</taxon>
        <taxon>Microbacterium</taxon>
    </lineage>
</organism>
<reference evidence="2 3" key="1">
    <citation type="journal article" date="2020" name="Front. Microbiol.">
        <title>Design of Bacterial Strain-Specific qPCR Assays Using NGS Data and Publicly Available Resources and Its Application to Track Biocontrol Strains.</title>
        <authorList>
            <person name="Hernandez I."/>
            <person name="Sant C."/>
            <person name="Martinez R."/>
            <person name="Fernandez C."/>
        </authorList>
    </citation>
    <scope>NUCLEOTIDE SEQUENCE [LARGE SCALE GENOMIC DNA]</scope>
    <source>
        <strain evidence="2 3">B24</strain>
    </source>
</reference>
<name>A0A7D8ACJ8_9MICO</name>
<protein>
    <recommendedName>
        <fullName evidence="4">TadE family protein</fullName>
    </recommendedName>
</protein>
<sequence length="99" mass="9437">MAVALPAALVAVAFGIGALAAAATQVSLQDAAADAARLLGRGESAARAAGSVADAVRGASSASRTEGDLVCVTASLDMRIGRLITVPLSASSCALAGGL</sequence>
<feature type="signal peptide" evidence="1">
    <location>
        <begin position="1"/>
        <end position="22"/>
    </location>
</feature>
<dbReference type="AlphaFoldDB" id="A0A7D8ACJ8"/>
<evidence type="ECO:0008006" key="4">
    <source>
        <dbReference type="Google" id="ProtNLM"/>
    </source>
</evidence>
<dbReference type="EMBL" id="CP043732">
    <property type="protein sequence ID" value="QMU96062.1"/>
    <property type="molecule type" value="Genomic_DNA"/>
</dbReference>
<proteinExistence type="predicted"/>
<dbReference type="InterPro" id="IPR049790">
    <property type="entry name" value="Rv3655c/TadE"/>
</dbReference>
<accession>A0A7D8ACJ8</accession>
<dbReference type="Proteomes" id="UP000515708">
    <property type="component" value="Chromosome"/>
</dbReference>
<keyword evidence="1" id="KW-0732">Signal</keyword>
<evidence type="ECO:0000313" key="3">
    <source>
        <dbReference type="Proteomes" id="UP000515708"/>
    </source>
</evidence>
<evidence type="ECO:0000256" key="1">
    <source>
        <dbReference type="SAM" id="SignalP"/>
    </source>
</evidence>
<dbReference type="NCBIfam" id="NF041390">
    <property type="entry name" value="TadE_Rv3655c"/>
    <property type="match status" value="1"/>
</dbReference>
<gene>
    <name evidence="2" type="ORF">FVO59_01750</name>
</gene>